<dbReference type="Proteomes" id="UP000032604">
    <property type="component" value="Chromosome"/>
</dbReference>
<reference evidence="2 4" key="2">
    <citation type="submission" date="2018-08" db="EMBL/GenBank/DDBJ databases">
        <title>Genome Sequence of Clavibacter michiganensis Subspecies type strains, and the Atypical Peach-Colored Strains Isolated from Tomato.</title>
        <authorList>
            <person name="Osdaghi E."/>
            <person name="Portier P."/>
            <person name="Briand M."/>
            <person name="Jacques M.-A."/>
        </authorList>
    </citation>
    <scope>NUCLEOTIDE SEQUENCE [LARGE SCALE GENOMIC DNA]</scope>
    <source>
        <strain evidence="2 4">CFBP 6488</strain>
    </source>
</reference>
<evidence type="ECO:0000313" key="3">
    <source>
        <dbReference type="Proteomes" id="UP000032604"/>
    </source>
</evidence>
<name>A0A0D5CFS5_9MICO</name>
<proteinExistence type="predicted"/>
<protein>
    <submittedName>
        <fullName evidence="1">Uncharacterized protein</fullName>
    </submittedName>
</protein>
<dbReference type="HOGENOM" id="CLU_1999862_0_0_11"/>
<evidence type="ECO:0000313" key="4">
    <source>
        <dbReference type="Proteomes" id="UP000266634"/>
    </source>
</evidence>
<gene>
    <name evidence="2" type="ORF">DZF93_00680</name>
    <name evidence="1" type="ORF">VO01_04435</name>
</gene>
<dbReference type="Proteomes" id="UP000266634">
    <property type="component" value="Unassembled WGS sequence"/>
</dbReference>
<dbReference type="PATRIC" id="fig|33014.5.peg.923"/>
<dbReference type="AlphaFoldDB" id="A0A0D5CFS5"/>
<reference evidence="1 3" key="1">
    <citation type="journal article" date="2015" name="Genome Announc.">
        <title>Complete Genome Sequence of Clavibacter michiganensis subsp. insidiosus R1-1 Using PacBio Single-Molecule Real-Time Technology.</title>
        <authorList>
            <person name="Lu Y."/>
            <person name="Samac D.A."/>
            <person name="Glazebrook J."/>
            <person name="Ishimaru C.A."/>
        </authorList>
    </citation>
    <scope>NUCLEOTIDE SEQUENCE [LARGE SCALE GENOMIC DNA]</scope>
    <source>
        <strain evidence="1 3">R1-1</strain>
    </source>
</reference>
<evidence type="ECO:0000313" key="2">
    <source>
        <dbReference type="EMBL" id="RIJ45002.1"/>
    </source>
</evidence>
<accession>A0A0D5CFS5</accession>
<dbReference type="EMBL" id="QWEA01000006">
    <property type="protein sequence ID" value="RIJ45002.1"/>
    <property type="molecule type" value="Genomic_DNA"/>
</dbReference>
<dbReference type="KEGG" id="cmh:VO01_04435"/>
<organism evidence="1 3">
    <name type="scientific">Clavibacter michiganensis subsp. insidiosus</name>
    <dbReference type="NCBI Taxonomy" id="33014"/>
    <lineage>
        <taxon>Bacteria</taxon>
        <taxon>Bacillati</taxon>
        <taxon>Actinomycetota</taxon>
        <taxon>Actinomycetes</taxon>
        <taxon>Micrococcales</taxon>
        <taxon>Microbacteriaceae</taxon>
        <taxon>Clavibacter</taxon>
    </lineage>
</organism>
<evidence type="ECO:0000313" key="1">
    <source>
        <dbReference type="EMBL" id="AJW78481.1"/>
    </source>
</evidence>
<dbReference type="EMBL" id="CP011043">
    <property type="protein sequence ID" value="AJW78481.1"/>
    <property type="molecule type" value="Genomic_DNA"/>
</dbReference>
<sequence>MKEALRTVEGLSPAVVIMRVQEVANSARDLRDEALEKGNIAAALRAGDAELRALTALAERFGISSDTVARDLQAADDVYRAVGSTAAQSAEAGQLLADALEQLGHRVFADTLRASTSRNKGLTA</sequence>